<evidence type="ECO:0000256" key="1">
    <source>
        <dbReference type="SAM" id="MobiDB-lite"/>
    </source>
</evidence>
<dbReference type="PANTHER" id="PTHR21310:SF56">
    <property type="entry name" value="AMINOGLYCOSIDE PHOSPHOTRANSFERASE DOMAIN-CONTAINING PROTEIN"/>
    <property type="match status" value="1"/>
</dbReference>
<protein>
    <submittedName>
        <fullName evidence="3">Phosphotransferase enzyme family protein</fullName>
    </submittedName>
</protein>
<evidence type="ECO:0000313" key="4">
    <source>
        <dbReference type="Proteomes" id="UP001321749"/>
    </source>
</evidence>
<dbReference type="InterPro" id="IPR002575">
    <property type="entry name" value="Aminoglycoside_PTrfase"/>
</dbReference>
<evidence type="ECO:0000313" key="3">
    <source>
        <dbReference type="EMBL" id="KAK4464345.1"/>
    </source>
</evidence>
<feature type="region of interest" description="Disordered" evidence="1">
    <location>
        <begin position="347"/>
        <end position="371"/>
    </location>
</feature>
<dbReference type="SUPFAM" id="SSF56112">
    <property type="entry name" value="Protein kinase-like (PK-like)"/>
    <property type="match status" value="1"/>
</dbReference>
<sequence length="458" mass="50628">MATRDVPPQSVAELTSLRDNLKSDNESIDASQSALVTAFNAEPFDAFTHRVRELILTAVWPNATAEQVTVEEMTNSRFNQIIGISWNVDRHNLQHILRIPQFADSGDIGEQVAALKFVKKHTKIPAPTVIEYDRSSDNALGSPYMVQNRITGVSLHKMTTPVMNVPHAGWLKLAHELGEAYRQMLVVRSAAAGRLVLSSESLGGSIHVAPFETSETPSRPAQPYAAAGPNQISSDAALALVKDLLNFRQEKQMAGKPAESRGEFQDLLVMARELADAGYFNDLDCCLCHLDISPRNILVDPSIAGTRNAGSKIAAILGWRSAILAPSFMACTPPAWLWSHDDADRHGNADKENSDELDESSHNLDPKTEDSHKEIKAVFDEAAGPDFVYYAYDPVYRLARRLFRFALGGVEPFNEYREAYRDIILEWQRIKKAEDSTSTSRPGPPSRVSVPARLKPNV</sequence>
<feature type="region of interest" description="Disordered" evidence="1">
    <location>
        <begin position="434"/>
        <end position="458"/>
    </location>
</feature>
<dbReference type="PANTHER" id="PTHR21310">
    <property type="entry name" value="AMINOGLYCOSIDE PHOSPHOTRANSFERASE-RELATED-RELATED"/>
    <property type="match status" value="1"/>
</dbReference>
<dbReference type="InterPro" id="IPR011009">
    <property type="entry name" value="Kinase-like_dom_sf"/>
</dbReference>
<dbReference type="Pfam" id="PF01636">
    <property type="entry name" value="APH"/>
    <property type="match status" value="1"/>
</dbReference>
<name>A0AAV9HW25_9PEZI</name>
<comment type="caution">
    <text evidence="3">The sequence shown here is derived from an EMBL/GenBank/DDBJ whole genome shotgun (WGS) entry which is preliminary data.</text>
</comment>
<dbReference type="AlphaFoldDB" id="A0AAV9HW25"/>
<reference evidence="3" key="1">
    <citation type="journal article" date="2023" name="Mol. Phylogenet. Evol.">
        <title>Genome-scale phylogeny and comparative genomics of the fungal order Sordariales.</title>
        <authorList>
            <person name="Hensen N."/>
            <person name="Bonometti L."/>
            <person name="Westerberg I."/>
            <person name="Brannstrom I.O."/>
            <person name="Guillou S."/>
            <person name="Cros-Aarteil S."/>
            <person name="Calhoun S."/>
            <person name="Haridas S."/>
            <person name="Kuo A."/>
            <person name="Mondo S."/>
            <person name="Pangilinan J."/>
            <person name="Riley R."/>
            <person name="LaButti K."/>
            <person name="Andreopoulos B."/>
            <person name="Lipzen A."/>
            <person name="Chen C."/>
            <person name="Yan M."/>
            <person name="Daum C."/>
            <person name="Ng V."/>
            <person name="Clum A."/>
            <person name="Steindorff A."/>
            <person name="Ohm R.A."/>
            <person name="Martin F."/>
            <person name="Silar P."/>
            <person name="Natvig D.O."/>
            <person name="Lalanne C."/>
            <person name="Gautier V."/>
            <person name="Ament-Velasquez S.L."/>
            <person name="Kruys A."/>
            <person name="Hutchinson M.I."/>
            <person name="Powell A.J."/>
            <person name="Barry K."/>
            <person name="Miller A.N."/>
            <person name="Grigoriev I.V."/>
            <person name="Debuchy R."/>
            <person name="Gladieux P."/>
            <person name="Hiltunen Thoren M."/>
            <person name="Johannesson H."/>
        </authorList>
    </citation>
    <scope>NUCLEOTIDE SEQUENCE</scope>
    <source>
        <strain evidence="3">PSN324</strain>
    </source>
</reference>
<feature type="domain" description="Aminoglycoside phosphotransferase" evidence="2">
    <location>
        <begin position="96"/>
        <end position="304"/>
    </location>
</feature>
<dbReference type="EMBL" id="MU864949">
    <property type="protein sequence ID" value="KAK4464345.1"/>
    <property type="molecule type" value="Genomic_DNA"/>
</dbReference>
<gene>
    <name evidence="3" type="ORF">QBC42DRAFT_344763</name>
</gene>
<dbReference type="InterPro" id="IPR051678">
    <property type="entry name" value="AGP_Transferase"/>
</dbReference>
<evidence type="ECO:0000259" key="2">
    <source>
        <dbReference type="Pfam" id="PF01636"/>
    </source>
</evidence>
<feature type="compositionally biased region" description="Low complexity" evidence="1">
    <location>
        <begin position="436"/>
        <end position="451"/>
    </location>
</feature>
<organism evidence="3 4">
    <name type="scientific">Cladorrhinum samala</name>
    <dbReference type="NCBI Taxonomy" id="585594"/>
    <lineage>
        <taxon>Eukaryota</taxon>
        <taxon>Fungi</taxon>
        <taxon>Dikarya</taxon>
        <taxon>Ascomycota</taxon>
        <taxon>Pezizomycotina</taxon>
        <taxon>Sordariomycetes</taxon>
        <taxon>Sordariomycetidae</taxon>
        <taxon>Sordariales</taxon>
        <taxon>Podosporaceae</taxon>
        <taxon>Cladorrhinum</taxon>
    </lineage>
</organism>
<keyword evidence="4" id="KW-1185">Reference proteome</keyword>
<proteinExistence type="predicted"/>
<accession>A0AAV9HW25</accession>
<dbReference type="Proteomes" id="UP001321749">
    <property type="component" value="Unassembled WGS sequence"/>
</dbReference>
<reference evidence="3" key="2">
    <citation type="submission" date="2023-06" db="EMBL/GenBank/DDBJ databases">
        <authorList>
            <consortium name="Lawrence Berkeley National Laboratory"/>
            <person name="Mondo S.J."/>
            <person name="Hensen N."/>
            <person name="Bonometti L."/>
            <person name="Westerberg I."/>
            <person name="Brannstrom I.O."/>
            <person name="Guillou S."/>
            <person name="Cros-Aarteil S."/>
            <person name="Calhoun S."/>
            <person name="Haridas S."/>
            <person name="Kuo A."/>
            <person name="Pangilinan J."/>
            <person name="Riley R."/>
            <person name="Labutti K."/>
            <person name="Andreopoulos B."/>
            <person name="Lipzen A."/>
            <person name="Chen C."/>
            <person name="Yanf M."/>
            <person name="Daum C."/>
            <person name="Ng V."/>
            <person name="Clum A."/>
            <person name="Steindorff A."/>
            <person name="Ohm R."/>
            <person name="Martin F."/>
            <person name="Silar P."/>
            <person name="Natvig D."/>
            <person name="Lalanne C."/>
            <person name="Gautier V."/>
            <person name="Ament-Velasquez S.L."/>
            <person name="Kruys A."/>
            <person name="Hutchinson M.I."/>
            <person name="Powell A.J."/>
            <person name="Barry K."/>
            <person name="Miller A.N."/>
            <person name="Grigoriev I.V."/>
            <person name="Debuchy R."/>
            <person name="Gladieux P."/>
            <person name="Thoren M.H."/>
            <person name="Johannesson H."/>
        </authorList>
    </citation>
    <scope>NUCLEOTIDE SEQUENCE</scope>
    <source>
        <strain evidence="3">PSN324</strain>
    </source>
</reference>